<dbReference type="AlphaFoldDB" id="A0A6G1HP28"/>
<evidence type="ECO:0000259" key="6">
    <source>
        <dbReference type="PROSITE" id="PS50865"/>
    </source>
</evidence>
<dbReference type="PANTHER" id="PTHR12197:SF251">
    <property type="entry name" value="EG:BACR7C10.4 PROTEIN"/>
    <property type="match status" value="1"/>
</dbReference>
<evidence type="ECO:0000259" key="5">
    <source>
        <dbReference type="PROSITE" id="PS50280"/>
    </source>
</evidence>
<dbReference type="Proteomes" id="UP000799640">
    <property type="component" value="Unassembled WGS sequence"/>
</dbReference>
<accession>A0A6G1HP28</accession>
<dbReference type="InterPro" id="IPR001214">
    <property type="entry name" value="SET_dom"/>
</dbReference>
<dbReference type="SUPFAM" id="SSF82199">
    <property type="entry name" value="SET domain"/>
    <property type="match status" value="1"/>
</dbReference>
<dbReference type="PANTHER" id="PTHR12197">
    <property type="entry name" value="HISTONE-LYSINE N-METHYLTRANSFERASE SMYD"/>
    <property type="match status" value="1"/>
</dbReference>
<evidence type="ECO:0000256" key="3">
    <source>
        <dbReference type="ARBA" id="ARBA00022833"/>
    </source>
</evidence>
<sequence>MTEADAVYVKSSPIAGRGLFAKKDIGEGELIFRIAQPMIAVLDVPRIDDTCATCFTWTVNPTGPSTDHAVTVKACARCKQLKFCNKTCQSRAWSLFHKFECRTHDPLAAVNTTELRKFMHTGRAVIRLLLQWEHGTISADAWNDMLKLEASVDRILAAGGKRAVEVRGLGESALWYTGLKGKYSNEFAVHLSAMLQINAFTLITPTLDPIGVVFDPLAACANHSCNPNAVVLMDGPHMCFRSLRPILKDTEILISYVDATNPRSRRHEELKERYYFTCTCEKCAASPSHPEDELRPLNAVQKRKTQAVLAKILKENPDLAPDISQHPSLDTALEVLEKHYFDELTRIRVANIPYLQINANITCTIIEDRIRMVSSVPAWPQHRQPLPALRHELYLNHVCTGRWADAFLQVVLMHTLSDPILYPAPHHPVRAVRLWTAAKLGLLIAEHGAPETWWGVNVGPVTLAYFSEFIGIVGKSHGVGSKFEKMAREKWEDVTYGPLVAGNVMVKGIVEDSLRRLVEIGLAAEKAENAA</sequence>
<organism evidence="7 8">
    <name type="scientific">Trichodelitschia bisporula</name>
    <dbReference type="NCBI Taxonomy" id="703511"/>
    <lineage>
        <taxon>Eukaryota</taxon>
        <taxon>Fungi</taxon>
        <taxon>Dikarya</taxon>
        <taxon>Ascomycota</taxon>
        <taxon>Pezizomycotina</taxon>
        <taxon>Dothideomycetes</taxon>
        <taxon>Dothideomycetes incertae sedis</taxon>
        <taxon>Phaeotrichales</taxon>
        <taxon>Phaeotrichaceae</taxon>
        <taxon>Trichodelitschia</taxon>
    </lineage>
</organism>
<dbReference type="Pfam" id="PF01753">
    <property type="entry name" value="zf-MYND"/>
    <property type="match status" value="1"/>
</dbReference>
<dbReference type="Gene3D" id="1.10.220.160">
    <property type="match status" value="1"/>
</dbReference>
<dbReference type="PROSITE" id="PS50865">
    <property type="entry name" value="ZF_MYND_2"/>
    <property type="match status" value="1"/>
</dbReference>
<dbReference type="GO" id="GO:0005634">
    <property type="term" value="C:nucleus"/>
    <property type="evidence" value="ECO:0007669"/>
    <property type="project" value="TreeGrafter"/>
</dbReference>
<dbReference type="InterPro" id="IPR050869">
    <property type="entry name" value="H3K4_H4K5_MeTrfase"/>
</dbReference>
<dbReference type="GO" id="GO:0008270">
    <property type="term" value="F:zinc ion binding"/>
    <property type="evidence" value="ECO:0007669"/>
    <property type="project" value="UniProtKB-KW"/>
</dbReference>
<keyword evidence="3" id="KW-0862">Zinc</keyword>
<dbReference type="PROSITE" id="PS50280">
    <property type="entry name" value="SET"/>
    <property type="match status" value="1"/>
</dbReference>
<dbReference type="OrthoDB" id="5945798at2759"/>
<protein>
    <submittedName>
        <fullName evidence="7">SET domain-containing protein</fullName>
    </submittedName>
</protein>
<feature type="domain" description="MYND-type" evidence="6">
    <location>
        <begin position="51"/>
        <end position="101"/>
    </location>
</feature>
<dbReference type="EMBL" id="ML996703">
    <property type="protein sequence ID" value="KAF2397597.1"/>
    <property type="molecule type" value="Genomic_DNA"/>
</dbReference>
<dbReference type="SMART" id="SM00317">
    <property type="entry name" value="SET"/>
    <property type="match status" value="1"/>
</dbReference>
<dbReference type="CDD" id="cd20071">
    <property type="entry name" value="SET_SMYD"/>
    <property type="match status" value="1"/>
</dbReference>
<dbReference type="Gene3D" id="6.10.140.2220">
    <property type="match status" value="1"/>
</dbReference>
<proteinExistence type="predicted"/>
<evidence type="ECO:0000256" key="4">
    <source>
        <dbReference type="PROSITE-ProRule" id="PRU00134"/>
    </source>
</evidence>
<name>A0A6G1HP28_9PEZI</name>
<keyword evidence="8" id="KW-1185">Reference proteome</keyword>
<evidence type="ECO:0000313" key="8">
    <source>
        <dbReference type="Proteomes" id="UP000799640"/>
    </source>
</evidence>
<gene>
    <name evidence="7" type="ORF">EJ06DRAFT_157623</name>
</gene>
<evidence type="ECO:0000256" key="1">
    <source>
        <dbReference type="ARBA" id="ARBA00022723"/>
    </source>
</evidence>
<dbReference type="InterPro" id="IPR046341">
    <property type="entry name" value="SET_dom_sf"/>
</dbReference>
<keyword evidence="2 4" id="KW-0863">Zinc-finger</keyword>
<evidence type="ECO:0000313" key="7">
    <source>
        <dbReference type="EMBL" id="KAF2397597.1"/>
    </source>
</evidence>
<dbReference type="InterPro" id="IPR002893">
    <property type="entry name" value="Znf_MYND"/>
</dbReference>
<feature type="domain" description="SET" evidence="5">
    <location>
        <begin position="5"/>
        <end position="257"/>
    </location>
</feature>
<reference evidence="7" key="1">
    <citation type="journal article" date="2020" name="Stud. Mycol.">
        <title>101 Dothideomycetes genomes: a test case for predicting lifestyles and emergence of pathogens.</title>
        <authorList>
            <person name="Haridas S."/>
            <person name="Albert R."/>
            <person name="Binder M."/>
            <person name="Bloem J."/>
            <person name="Labutti K."/>
            <person name="Salamov A."/>
            <person name="Andreopoulos B."/>
            <person name="Baker S."/>
            <person name="Barry K."/>
            <person name="Bills G."/>
            <person name="Bluhm B."/>
            <person name="Cannon C."/>
            <person name="Castanera R."/>
            <person name="Culley D."/>
            <person name="Daum C."/>
            <person name="Ezra D."/>
            <person name="Gonzalez J."/>
            <person name="Henrissat B."/>
            <person name="Kuo A."/>
            <person name="Liang C."/>
            <person name="Lipzen A."/>
            <person name="Lutzoni F."/>
            <person name="Magnuson J."/>
            <person name="Mondo S."/>
            <person name="Nolan M."/>
            <person name="Ohm R."/>
            <person name="Pangilinan J."/>
            <person name="Park H.-J."/>
            <person name="Ramirez L."/>
            <person name="Alfaro M."/>
            <person name="Sun H."/>
            <person name="Tritt A."/>
            <person name="Yoshinaga Y."/>
            <person name="Zwiers L.-H."/>
            <person name="Turgeon B."/>
            <person name="Goodwin S."/>
            <person name="Spatafora J."/>
            <person name="Crous P."/>
            <person name="Grigoriev I."/>
        </authorList>
    </citation>
    <scope>NUCLEOTIDE SEQUENCE</scope>
    <source>
        <strain evidence="7">CBS 262.69</strain>
    </source>
</reference>
<dbReference type="SUPFAM" id="SSF144232">
    <property type="entry name" value="HIT/MYND zinc finger-like"/>
    <property type="match status" value="1"/>
</dbReference>
<dbReference type="Gene3D" id="2.170.270.10">
    <property type="entry name" value="SET domain"/>
    <property type="match status" value="1"/>
</dbReference>
<keyword evidence="1" id="KW-0479">Metal-binding</keyword>
<evidence type="ECO:0000256" key="2">
    <source>
        <dbReference type="ARBA" id="ARBA00022771"/>
    </source>
</evidence>
<dbReference type="Pfam" id="PF00856">
    <property type="entry name" value="SET"/>
    <property type="match status" value="1"/>
</dbReference>